<gene>
    <name evidence="1" type="ORF">ACS15_2775</name>
</gene>
<dbReference type="EMBL" id="CP012605">
    <property type="protein sequence ID" value="ANH72467.1"/>
    <property type="molecule type" value="Genomic_DNA"/>
</dbReference>
<protein>
    <submittedName>
        <fullName evidence="1">Membrane bound FAD containing D-sorbitol dehydrogenase family protein</fullName>
    </submittedName>
</protein>
<organism evidence="1 2">
    <name type="scientific">Ralstonia insidiosa</name>
    <dbReference type="NCBI Taxonomy" id="190721"/>
    <lineage>
        <taxon>Bacteria</taxon>
        <taxon>Pseudomonadati</taxon>
        <taxon>Pseudomonadota</taxon>
        <taxon>Betaproteobacteria</taxon>
        <taxon>Burkholderiales</taxon>
        <taxon>Burkholderiaceae</taxon>
        <taxon>Ralstonia</taxon>
    </lineage>
</organism>
<accession>A0AAC9FQF0</accession>
<reference evidence="1 2" key="1">
    <citation type="submission" date="2015-09" db="EMBL/GenBank/DDBJ databases">
        <authorList>
            <person name="Xu Y."/>
            <person name="Nagy A."/>
            <person name="Liu N.T."/>
            <person name="Nou X."/>
        </authorList>
    </citation>
    <scope>NUCLEOTIDE SEQUENCE [LARGE SCALE GENOMIC DNA]</scope>
    <source>
        <strain evidence="1 2">FC1138</strain>
    </source>
</reference>
<name>A0AAC9FQF0_9RALS</name>
<dbReference type="InterPro" id="IPR006311">
    <property type="entry name" value="TAT_signal"/>
</dbReference>
<dbReference type="AlphaFoldDB" id="A0AAC9FQF0"/>
<sequence length="155" mass="16574">MPLSPLSSHPLKPARFTRRDFLFGGGALATLAVTLGLRRVPDQAASSLDDFMLVSQTLSGQPLDRQIGLNCFSNLYRADARFVDHIQTLAWLVRHHPGLDGTGLIGLLEADRHVELRAALGRLVDAWSAQAGANPALADARSLIERASGATLPSG</sequence>
<dbReference type="PROSITE" id="PS51318">
    <property type="entry name" value="TAT"/>
    <property type="match status" value="1"/>
</dbReference>
<proteinExistence type="predicted"/>
<dbReference type="Pfam" id="PF12318">
    <property type="entry name" value="FAD-SLDH"/>
    <property type="match status" value="1"/>
</dbReference>
<dbReference type="InterPro" id="IPR024651">
    <property type="entry name" value="FAD-SLDH_ssu"/>
</dbReference>
<evidence type="ECO:0000313" key="2">
    <source>
        <dbReference type="Proteomes" id="UP000077927"/>
    </source>
</evidence>
<dbReference type="Proteomes" id="UP000077927">
    <property type="component" value="Chromosome 1"/>
</dbReference>
<dbReference type="KEGG" id="rin:ACS15_2775"/>
<evidence type="ECO:0000313" key="1">
    <source>
        <dbReference type="EMBL" id="ANH72467.1"/>
    </source>
</evidence>